<keyword evidence="3" id="KW-0479">Metal-binding</keyword>
<keyword evidence="5" id="KW-0411">Iron-sulfur</keyword>
<keyword evidence="2" id="KW-0004">4Fe-4S</keyword>
<dbReference type="EC" id="4.2.1.2" evidence="8"/>
<evidence type="ECO:0000313" key="9">
    <source>
        <dbReference type="Proteomes" id="UP000229641"/>
    </source>
</evidence>
<evidence type="ECO:0000259" key="7">
    <source>
        <dbReference type="Pfam" id="PF05681"/>
    </source>
</evidence>
<comment type="similarity">
    <text evidence="1">Belongs to the class-I fumarase family.</text>
</comment>
<gene>
    <name evidence="8" type="ORF">COV72_07705</name>
</gene>
<dbReference type="GO" id="GO:0004333">
    <property type="term" value="F:fumarate hydratase activity"/>
    <property type="evidence" value="ECO:0007669"/>
    <property type="project" value="UniProtKB-EC"/>
</dbReference>
<organism evidence="8 9">
    <name type="scientific">Candidatus Ghiorseimicrobium undicola</name>
    <dbReference type="NCBI Taxonomy" id="1974746"/>
    <lineage>
        <taxon>Bacteria</taxon>
        <taxon>Pseudomonadati</taxon>
        <taxon>Candidatus Omnitrophota</taxon>
        <taxon>Candidatus Ghiorseimicrobium</taxon>
    </lineage>
</organism>
<feature type="domain" description="Fe-S hydro-lyase tartrate dehydratase alpha-type catalytic" evidence="7">
    <location>
        <begin position="12"/>
        <end position="277"/>
    </location>
</feature>
<evidence type="ECO:0000256" key="5">
    <source>
        <dbReference type="ARBA" id="ARBA00023014"/>
    </source>
</evidence>
<evidence type="ECO:0000313" key="8">
    <source>
        <dbReference type="EMBL" id="PIQ88608.1"/>
    </source>
</evidence>
<dbReference type="Pfam" id="PF05681">
    <property type="entry name" value="Fumerase"/>
    <property type="match status" value="1"/>
</dbReference>
<sequence>MVKNISAKLITQTVADLSIKANTVLRGDILRALEDACKKEDDKRAKKIFKELLENARIANDKQIAICQDTGMPLVFVELGQEARIGGGGLKDAINKGIALGYKKGRLRASVVSDPLGRSTPGYSPAIIHIDITGGNKLKLTVSPKGFGCENKSQLKMFNPTGGIDEIIKFIVEAVASAGPDACPPYVLGIGIGGTADFACFLAKKALLRNISIHNTQYAIRKLEHDLLYRINNLNIGPMGLGGRTTALGVSIEAYPTHIAGLPVCVNISCHALRMASALLI</sequence>
<evidence type="ECO:0000256" key="4">
    <source>
        <dbReference type="ARBA" id="ARBA00023004"/>
    </source>
</evidence>
<accession>A0A2H0LW29</accession>
<dbReference type="InterPro" id="IPR051208">
    <property type="entry name" value="Class-I_Fumarase/Tartrate_DH"/>
</dbReference>
<reference evidence="8 9" key="1">
    <citation type="submission" date="2017-09" db="EMBL/GenBank/DDBJ databases">
        <title>Depth-based differentiation of microbial function through sediment-hosted aquifers and enrichment of novel symbionts in the deep terrestrial subsurface.</title>
        <authorList>
            <person name="Probst A.J."/>
            <person name="Ladd B."/>
            <person name="Jarett J.K."/>
            <person name="Geller-Mcgrath D.E."/>
            <person name="Sieber C.M."/>
            <person name="Emerson J.B."/>
            <person name="Anantharaman K."/>
            <person name="Thomas B.C."/>
            <person name="Malmstrom R."/>
            <person name="Stieglmeier M."/>
            <person name="Klingl A."/>
            <person name="Woyke T."/>
            <person name="Ryan C.M."/>
            <person name="Banfield J.F."/>
        </authorList>
    </citation>
    <scope>NUCLEOTIDE SEQUENCE [LARGE SCALE GENOMIC DNA]</scope>
    <source>
        <strain evidence="8">CG11_big_fil_rev_8_21_14_0_20_42_13</strain>
    </source>
</reference>
<dbReference type="EMBL" id="PCWA01000096">
    <property type="protein sequence ID" value="PIQ88608.1"/>
    <property type="molecule type" value="Genomic_DNA"/>
</dbReference>
<evidence type="ECO:0000256" key="2">
    <source>
        <dbReference type="ARBA" id="ARBA00022485"/>
    </source>
</evidence>
<evidence type="ECO:0000256" key="6">
    <source>
        <dbReference type="ARBA" id="ARBA00023239"/>
    </source>
</evidence>
<dbReference type="PANTHER" id="PTHR30389">
    <property type="entry name" value="FUMARATE HYDRATASE-RELATED"/>
    <property type="match status" value="1"/>
</dbReference>
<evidence type="ECO:0000256" key="1">
    <source>
        <dbReference type="ARBA" id="ARBA00008876"/>
    </source>
</evidence>
<dbReference type="Proteomes" id="UP000229641">
    <property type="component" value="Unassembled WGS sequence"/>
</dbReference>
<dbReference type="AlphaFoldDB" id="A0A2H0LW29"/>
<dbReference type="NCBIfam" id="TIGR00722">
    <property type="entry name" value="ttdA_fumA_fumB"/>
    <property type="match status" value="1"/>
</dbReference>
<dbReference type="GO" id="GO:0051539">
    <property type="term" value="F:4 iron, 4 sulfur cluster binding"/>
    <property type="evidence" value="ECO:0007669"/>
    <property type="project" value="UniProtKB-KW"/>
</dbReference>
<dbReference type="GO" id="GO:0046872">
    <property type="term" value="F:metal ion binding"/>
    <property type="evidence" value="ECO:0007669"/>
    <property type="project" value="UniProtKB-KW"/>
</dbReference>
<proteinExistence type="inferred from homology"/>
<dbReference type="NCBIfam" id="NF004885">
    <property type="entry name" value="PRK06246.1"/>
    <property type="match status" value="1"/>
</dbReference>
<comment type="caution">
    <text evidence="8">The sequence shown here is derived from an EMBL/GenBank/DDBJ whole genome shotgun (WGS) entry which is preliminary data.</text>
</comment>
<protein>
    <submittedName>
        <fullName evidence="8">Fumarate hydratase</fullName>
        <ecNumber evidence="8">4.2.1.2</ecNumber>
    </submittedName>
</protein>
<name>A0A2H0LW29_9BACT</name>
<dbReference type="PANTHER" id="PTHR30389:SF17">
    <property type="entry name" value="L(+)-TARTRATE DEHYDRATASE SUBUNIT ALPHA-RELATED"/>
    <property type="match status" value="1"/>
</dbReference>
<evidence type="ECO:0000256" key="3">
    <source>
        <dbReference type="ARBA" id="ARBA00022723"/>
    </source>
</evidence>
<dbReference type="InterPro" id="IPR004646">
    <property type="entry name" value="Fe-S_hydro-lyase_TtdA-typ_cat"/>
</dbReference>
<keyword evidence="4" id="KW-0408">Iron</keyword>
<keyword evidence="6 8" id="KW-0456">Lyase</keyword>